<sequence>MPNLLPVGVEVSLAAKVKAEKELSAALDQIEILKGERDSALSYLPFKEKADTFKHELSEKSLEDQSALDRIAQPEEDNRVLKTQFESSQMSLEAERKRAAAAEGQVGSLVASLKSCQADLSKASEASEYWRSEWQTLGAEVTEMCQETLDICLDQVSHLYPGVDFSATTLKSKWDPKGRRIFVPRESDEGEPSRITEVVPEQPPEPTVQATPSAAGDAAEVGGGCPT</sequence>
<gene>
    <name evidence="2" type="ORF">PIB30_041873</name>
</gene>
<accession>A0ABU6WF57</accession>
<evidence type="ECO:0000256" key="1">
    <source>
        <dbReference type="SAM" id="MobiDB-lite"/>
    </source>
</evidence>
<reference evidence="2 3" key="1">
    <citation type="journal article" date="2023" name="Plants (Basel)">
        <title>Bridging the Gap: Combining Genomics and Transcriptomics Approaches to Understand Stylosanthes scabra, an Orphan Legume from the Brazilian Caatinga.</title>
        <authorList>
            <person name="Ferreira-Neto J.R.C."/>
            <person name="da Silva M.D."/>
            <person name="Binneck E."/>
            <person name="de Melo N.F."/>
            <person name="da Silva R.H."/>
            <person name="de Melo A.L.T.M."/>
            <person name="Pandolfi V."/>
            <person name="Bustamante F.O."/>
            <person name="Brasileiro-Vidal A.C."/>
            <person name="Benko-Iseppon A.M."/>
        </authorList>
    </citation>
    <scope>NUCLEOTIDE SEQUENCE [LARGE SCALE GENOMIC DNA]</scope>
    <source>
        <tissue evidence="2">Leaves</tissue>
    </source>
</reference>
<feature type="compositionally biased region" description="Basic and acidic residues" evidence="1">
    <location>
        <begin position="183"/>
        <end position="194"/>
    </location>
</feature>
<evidence type="ECO:0000313" key="2">
    <source>
        <dbReference type="EMBL" id="MED6183867.1"/>
    </source>
</evidence>
<name>A0ABU6WF57_9FABA</name>
<feature type="region of interest" description="Disordered" evidence="1">
    <location>
        <begin position="183"/>
        <end position="227"/>
    </location>
</feature>
<dbReference type="Proteomes" id="UP001341840">
    <property type="component" value="Unassembled WGS sequence"/>
</dbReference>
<dbReference type="EMBL" id="JASCZI010181477">
    <property type="protein sequence ID" value="MED6183867.1"/>
    <property type="molecule type" value="Genomic_DNA"/>
</dbReference>
<protein>
    <submittedName>
        <fullName evidence="2">Uncharacterized protein</fullName>
    </submittedName>
</protein>
<proteinExistence type="predicted"/>
<comment type="caution">
    <text evidence="2">The sequence shown here is derived from an EMBL/GenBank/DDBJ whole genome shotgun (WGS) entry which is preliminary data.</text>
</comment>
<evidence type="ECO:0000313" key="3">
    <source>
        <dbReference type="Proteomes" id="UP001341840"/>
    </source>
</evidence>
<keyword evidence="3" id="KW-1185">Reference proteome</keyword>
<organism evidence="2 3">
    <name type="scientific">Stylosanthes scabra</name>
    <dbReference type="NCBI Taxonomy" id="79078"/>
    <lineage>
        <taxon>Eukaryota</taxon>
        <taxon>Viridiplantae</taxon>
        <taxon>Streptophyta</taxon>
        <taxon>Embryophyta</taxon>
        <taxon>Tracheophyta</taxon>
        <taxon>Spermatophyta</taxon>
        <taxon>Magnoliopsida</taxon>
        <taxon>eudicotyledons</taxon>
        <taxon>Gunneridae</taxon>
        <taxon>Pentapetalae</taxon>
        <taxon>rosids</taxon>
        <taxon>fabids</taxon>
        <taxon>Fabales</taxon>
        <taxon>Fabaceae</taxon>
        <taxon>Papilionoideae</taxon>
        <taxon>50 kb inversion clade</taxon>
        <taxon>dalbergioids sensu lato</taxon>
        <taxon>Dalbergieae</taxon>
        <taxon>Pterocarpus clade</taxon>
        <taxon>Stylosanthes</taxon>
    </lineage>
</organism>